<dbReference type="InterPro" id="IPR040771">
    <property type="entry name" value="TLP1_add_C"/>
</dbReference>
<dbReference type="SUPFAM" id="SSF53901">
    <property type="entry name" value="Thiolase-like"/>
    <property type="match status" value="2"/>
</dbReference>
<evidence type="ECO:0000256" key="1">
    <source>
        <dbReference type="ARBA" id="ARBA00010982"/>
    </source>
</evidence>
<sequence>MPVDPRTPVLIGYGQVNQHDIDPGIEPVDLMVAAARQAADQRVLEAVDCIQVVNVLSARYRDPGLLVGQRIGADRAATRYSGVGGNFPQTLVNRACLDIQHGRAQVVLVTGAETWRTRMQLKAQGNRLTWTQQDESVPIAPGGDENVPMAGPAEERIELIRPAHVYPMFEQALRISMGESVQDHRRRIGELWARFNAVAVDNPHAWIRKPLAAEDIWQASPANRMISWPYTKLMNSNNMVDQGAALIFASADTATRLRIPTERWVFPYAGTDAHDTYTLGERAELHRSPAIRIAGARALTLAGLHIDAVDYVDLYSCFPSAVQVAAAELGLATDDPSRPLTVTGGLTFAGGPWNNYVTHSIATMAELLVANPGRRGLISANGGFLTKHSFAVYGTEPPASEFRWEDVQSEVNREPTRRAAVEWDGVGIVESWTVPFDRDGKPEKAFLAIRTPDEARTLALIPDAISAEATVADDIAGAKVAVRADGTATLK</sequence>
<evidence type="ECO:0000256" key="2">
    <source>
        <dbReference type="ARBA" id="ARBA00022679"/>
    </source>
</evidence>
<keyword evidence="2" id="KW-0808">Transferase</keyword>
<dbReference type="AlphaFoldDB" id="A0A375Z222"/>
<dbReference type="Gene3D" id="2.40.50.840">
    <property type="match status" value="1"/>
</dbReference>
<evidence type="ECO:0000259" key="4">
    <source>
        <dbReference type="Pfam" id="PF18313"/>
    </source>
</evidence>
<keyword evidence="3" id="KW-0012">Acyltransferase</keyword>
<dbReference type="STRING" id="29313.BHQ16_10920"/>
<feature type="domain" description="Thiolase-like protein type 1 additional C-terminal" evidence="4">
    <location>
        <begin position="406"/>
        <end position="487"/>
    </location>
</feature>
<evidence type="ECO:0000256" key="3">
    <source>
        <dbReference type="ARBA" id="ARBA00023315"/>
    </source>
</evidence>
<proteinExistence type="inferred from homology"/>
<keyword evidence="6" id="KW-1185">Reference proteome</keyword>
<dbReference type="RefSeq" id="WP_113964198.1">
    <property type="nucleotide sequence ID" value="NZ_UEGW01000001.1"/>
</dbReference>
<dbReference type="InterPro" id="IPR016039">
    <property type="entry name" value="Thiolase-like"/>
</dbReference>
<dbReference type="CDD" id="cd00829">
    <property type="entry name" value="SCP-x_thiolase"/>
    <property type="match status" value="1"/>
</dbReference>
<dbReference type="Proteomes" id="UP000252015">
    <property type="component" value="Unassembled WGS sequence"/>
</dbReference>
<dbReference type="GO" id="GO:0016746">
    <property type="term" value="F:acyltransferase activity"/>
    <property type="evidence" value="ECO:0007669"/>
    <property type="project" value="UniProtKB-KW"/>
</dbReference>
<dbReference type="Gene3D" id="3.40.47.10">
    <property type="match status" value="1"/>
</dbReference>
<protein>
    <recommendedName>
        <fullName evidence="4">Thiolase-like protein type 1 additional C-terminal domain-containing protein</fullName>
    </recommendedName>
</protein>
<comment type="similarity">
    <text evidence="1">Belongs to the thiolase-like superfamily. Thiolase family.</text>
</comment>
<gene>
    <name evidence="5" type="ORF">MSP7336_03443</name>
</gene>
<dbReference type="PANTHER" id="PTHR18919">
    <property type="entry name" value="ACETYL-COA C-ACYLTRANSFERASE"/>
    <property type="match status" value="1"/>
</dbReference>
<dbReference type="PANTHER" id="PTHR18919:SF139">
    <property type="entry name" value="THIOLASE-LIKE PROTEIN TYPE 1 ADDITIONAL C-TERMINAL DOMAIN-CONTAINING PROTEIN"/>
    <property type="match status" value="1"/>
</dbReference>
<dbReference type="NCBIfam" id="NF006103">
    <property type="entry name" value="PRK08257.1-1"/>
    <property type="match status" value="1"/>
</dbReference>
<dbReference type="Pfam" id="PF18313">
    <property type="entry name" value="TLP1_add_C"/>
    <property type="match status" value="1"/>
</dbReference>
<organism evidence="5 6">
    <name type="scientific">Mycobacterium shimoidei</name>
    <dbReference type="NCBI Taxonomy" id="29313"/>
    <lineage>
        <taxon>Bacteria</taxon>
        <taxon>Bacillati</taxon>
        <taxon>Actinomycetota</taxon>
        <taxon>Actinomycetes</taxon>
        <taxon>Mycobacteriales</taxon>
        <taxon>Mycobacteriaceae</taxon>
        <taxon>Mycobacterium</taxon>
    </lineage>
</organism>
<evidence type="ECO:0000313" key="6">
    <source>
        <dbReference type="Proteomes" id="UP000252015"/>
    </source>
</evidence>
<dbReference type="EMBL" id="UEGW01000001">
    <property type="protein sequence ID" value="SRX95179.1"/>
    <property type="molecule type" value="Genomic_DNA"/>
</dbReference>
<accession>A0A375Z222</accession>
<reference evidence="5 6" key="1">
    <citation type="submission" date="2018-05" db="EMBL/GenBank/DDBJ databases">
        <authorList>
            <consortium name="IHU Genomes"/>
        </authorList>
    </citation>
    <scope>NUCLEOTIDE SEQUENCE [LARGE SCALE GENOMIC DNA]</scope>
    <source>
        <strain evidence="5 6">P7336</strain>
    </source>
</reference>
<name>A0A375Z222_MYCSH</name>
<evidence type="ECO:0000313" key="5">
    <source>
        <dbReference type="EMBL" id="SRX95179.1"/>
    </source>
</evidence>